<dbReference type="InterPro" id="IPR013783">
    <property type="entry name" value="Ig-like_fold"/>
</dbReference>
<gene>
    <name evidence="4" type="ORF">PXEA_LOCUS18525</name>
</gene>
<feature type="region of interest" description="Disordered" evidence="2">
    <location>
        <begin position="95"/>
        <end position="114"/>
    </location>
</feature>
<feature type="domain" description="Fibronectin type-III" evidence="3">
    <location>
        <begin position="8"/>
        <end position="114"/>
    </location>
</feature>
<keyword evidence="1" id="KW-0677">Repeat</keyword>
<evidence type="ECO:0000256" key="2">
    <source>
        <dbReference type="SAM" id="MobiDB-lite"/>
    </source>
</evidence>
<dbReference type="CDD" id="cd00063">
    <property type="entry name" value="FN3"/>
    <property type="match status" value="1"/>
</dbReference>
<feature type="compositionally biased region" description="Basic and acidic residues" evidence="2">
    <location>
        <begin position="105"/>
        <end position="114"/>
    </location>
</feature>
<dbReference type="PROSITE" id="PS50853">
    <property type="entry name" value="FN3"/>
    <property type="match status" value="1"/>
</dbReference>
<organism evidence="4 5">
    <name type="scientific">Protopolystoma xenopodis</name>
    <dbReference type="NCBI Taxonomy" id="117903"/>
    <lineage>
        <taxon>Eukaryota</taxon>
        <taxon>Metazoa</taxon>
        <taxon>Spiralia</taxon>
        <taxon>Lophotrochozoa</taxon>
        <taxon>Platyhelminthes</taxon>
        <taxon>Monogenea</taxon>
        <taxon>Polyopisthocotylea</taxon>
        <taxon>Polystomatidea</taxon>
        <taxon>Polystomatidae</taxon>
        <taxon>Protopolystoma</taxon>
    </lineage>
</organism>
<evidence type="ECO:0000313" key="5">
    <source>
        <dbReference type="Proteomes" id="UP000784294"/>
    </source>
</evidence>
<dbReference type="SUPFAM" id="SSF49265">
    <property type="entry name" value="Fibronectin type III"/>
    <property type="match status" value="1"/>
</dbReference>
<evidence type="ECO:0000259" key="3">
    <source>
        <dbReference type="PROSITE" id="PS50853"/>
    </source>
</evidence>
<dbReference type="InterPro" id="IPR050964">
    <property type="entry name" value="Striated_Muscle_Regulatory"/>
</dbReference>
<proteinExistence type="predicted"/>
<dbReference type="EMBL" id="CAAALY010071574">
    <property type="protein sequence ID" value="VEL25085.1"/>
    <property type="molecule type" value="Genomic_DNA"/>
</dbReference>
<dbReference type="PANTHER" id="PTHR13817:SF73">
    <property type="entry name" value="FIBRONECTIN TYPE-III DOMAIN-CONTAINING PROTEIN"/>
    <property type="match status" value="1"/>
</dbReference>
<dbReference type="Proteomes" id="UP000784294">
    <property type="component" value="Unassembled WGS sequence"/>
</dbReference>
<evidence type="ECO:0000313" key="4">
    <source>
        <dbReference type="EMBL" id="VEL25085.1"/>
    </source>
</evidence>
<dbReference type="Pfam" id="PF00041">
    <property type="entry name" value="fn3"/>
    <property type="match status" value="1"/>
</dbReference>
<dbReference type="Gene3D" id="2.60.40.10">
    <property type="entry name" value="Immunoglobulins"/>
    <property type="match status" value="1"/>
</dbReference>
<keyword evidence="5" id="KW-1185">Reference proteome</keyword>
<dbReference type="SMART" id="SM00060">
    <property type="entry name" value="FN3"/>
    <property type="match status" value="1"/>
</dbReference>
<sequence>MISYVPSAPSQVTVERAGPREVTVRWRAPKDDGGDEIIGYIVEMRECPDSTIQGEPVSRWIRVGPSLVRQSTSLRLTDLRPDMDLQFRVLAKNPVGSSEPSELTEWSKRIIKER</sequence>
<dbReference type="OrthoDB" id="6136057at2759"/>
<reference evidence="4" key="1">
    <citation type="submission" date="2018-11" db="EMBL/GenBank/DDBJ databases">
        <authorList>
            <consortium name="Pathogen Informatics"/>
        </authorList>
    </citation>
    <scope>NUCLEOTIDE SEQUENCE</scope>
</reference>
<comment type="caution">
    <text evidence="4">The sequence shown here is derived from an EMBL/GenBank/DDBJ whole genome shotgun (WGS) entry which is preliminary data.</text>
</comment>
<dbReference type="InterPro" id="IPR036116">
    <property type="entry name" value="FN3_sf"/>
</dbReference>
<dbReference type="AlphaFoldDB" id="A0A448X0Z0"/>
<dbReference type="InterPro" id="IPR003961">
    <property type="entry name" value="FN3_dom"/>
</dbReference>
<dbReference type="PANTHER" id="PTHR13817">
    <property type="entry name" value="TITIN"/>
    <property type="match status" value="1"/>
</dbReference>
<name>A0A448X0Z0_9PLAT</name>
<accession>A0A448X0Z0</accession>
<evidence type="ECO:0000256" key="1">
    <source>
        <dbReference type="ARBA" id="ARBA00022737"/>
    </source>
</evidence>
<protein>
    <recommendedName>
        <fullName evidence="3">Fibronectin type-III domain-containing protein</fullName>
    </recommendedName>
</protein>